<organism evidence="2 3">
    <name type="scientific">Intrasporangium chromatireducens Q5-1</name>
    <dbReference type="NCBI Taxonomy" id="584657"/>
    <lineage>
        <taxon>Bacteria</taxon>
        <taxon>Bacillati</taxon>
        <taxon>Actinomycetota</taxon>
        <taxon>Actinomycetes</taxon>
        <taxon>Micrococcales</taxon>
        <taxon>Intrasporangiaceae</taxon>
        <taxon>Intrasporangium</taxon>
    </lineage>
</organism>
<dbReference type="OrthoDB" id="5177196at2"/>
<evidence type="ECO:0000313" key="2">
    <source>
        <dbReference type="EMBL" id="EWT05836.1"/>
    </source>
</evidence>
<protein>
    <submittedName>
        <fullName evidence="2">SAM-dependent methyltransferase</fullName>
    </submittedName>
</protein>
<accession>W9GHX8</accession>
<dbReference type="SUPFAM" id="SSF53335">
    <property type="entry name" value="S-adenosyl-L-methionine-dependent methyltransferases"/>
    <property type="match status" value="1"/>
</dbReference>
<feature type="domain" description="Methyltransferase type 11" evidence="1">
    <location>
        <begin position="55"/>
        <end position="142"/>
    </location>
</feature>
<dbReference type="InterPro" id="IPR013216">
    <property type="entry name" value="Methyltransf_11"/>
</dbReference>
<proteinExistence type="predicted"/>
<name>W9GHX8_9MICO</name>
<dbReference type="CDD" id="cd02440">
    <property type="entry name" value="AdoMet_MTases"/>
    <property type="match status" value="1"/>
</dbReference>
<dbReference type="Proteomes" id="UP000019494">
    <property type="component" value="Unassembled WGS sequence"/>
</dbReference>
<dbReference type="InterPro" id="IPR029063">
    <property type="entry name" value="SAM-dependent_MTases_sf"/>
</dbReference>
<dbReference type="GO" id="GO:0032259">
    <property type="term" value="P:methylation"/>
    <property type="evidence" value="ECO:0007669"/>
    <property type="project" value="UniProtKB-KW"/>
</dbReference>
<keyword evidence="2" id="KW-0489">Methyltransferase</keyword>
<dbReference type="AlphaFoldDB" id="W9GHX8"/>
<dbReference type="GO" id="GO:0008757">
    <property type="term" value="F:S-adenosylmethionine-dependent methyltransferase activity"/>
    <property type="evidence" value="ECO:0007669"/>
    <property type="project" value="InterPro"/>
</dbReference>
<keyword evidence="2" id="KW-0808">Transferase</keyword>
<reference evidence="3" key="1">
    <citation type="submission" date="2013-08" db="EMBL/GenBank/DDBJ databases">
        <title>Intrasporangium oryzae NRRL B-24470.</title>
        <authorList>
            <person name="Liu H."/>
            <person name="Wang G."/>
        </authorList>
    </citation>
    <scope>NUCLEOTIDE SEQUENCE [LARGE SCALE GENOMIC DNA]</scope>
    <source>
        <strain evidence="3">Q5-1</strain>
    </source>
</reference>
<evidence type="ECO:0000259" key="1">
    <source>
        <dbReference type="Pfam" id="PF08241"/>
    </source>
</evidence>
<sequence length="248" mass="26613">MEAEFDTVATWTAEVVAGLDLADRIPAACRGSGSPGALHWLLEHLEPEPGQTFFDCGAGVGGPAAFAARETGARPLLTDPEPGACRAARALFGLPALQAASELPIATGVIVAGWSLGVLCTVTDQPAYLAELRRVLRPGARFGLIVYCATHPGELRLKPPEGNNFPTVEHLDDLLHGASLRVRTSGWTDHFAAFPDGWEDVMSSVQDELERRHGKDARWRTAEEQSDRMGSLLAAGELRGRMLVVEPE</sequence>
<evidence type="ECO:0000313" key="3">
    <source>
        <dbReference type="Proteomes" id="UP000019494"/>
    </source>
</evidence>
<dbReference type="EMBL" id="AWQS01000083">
    <property type="protein sequence ID" value="EWT05836.1"/>
    <property type="molecule type" value="Genomic_DNA"/>
</dbReference>
<gene>
    <name evidence="2" type="ORF">N864_01760</name>
</gene>
<keyword evidence="3" id="KW-1185">Reference proteome</keyword>
<comment type="caution">
    <text evidence="2">The sequence shown here is derived from an EMBL/GenBank/DDBJ whole genome shotgun (WGS) entry which is preliminary data.</text>
</comment>
<dbReference type="Gene3D" id="3.40.50.150">
    <property type="entry name" value="Vaccinia Virus protein VP39"/>
    <property type="match status" value="1"/>
</dbReference>
<dbReference type="Pfam" id="PF08241">
    <property type="entry name" value="Methyltransf_11"/>
    <property type="match status" value="1"/>
</dbReference>